<feature type="compositionally biased region" description="Basic and acidic residues" evidence="1">
    <location>
        <begin position="94"/>
        <end position="109"/>
    </location>
</feature>
<proteinExistence type="predicted"/>
<gene>
    <name evidence="2" type="ORF">ALC62_02033</name>
</gene>
<feature type="compositionally biased region" description="Polar residues" evidence="1">
    <location>
        <begin position="115"/>
        <end position="139"/>
    </location>
</feature>
<evidence type="ECO:0000313" key="2">
    <source>
        <dbReference type="EMBL" id="KYN06997.1"/>
    </source>
</evidence>
<protein>
    <submittedName>
        <fullName evidence="2">Uncharacterized protein</fullName>
    </submittedName>
</protein>
<evidence type="ECO:0000313" key="3">
    <source>
        <dbReference type="Proteomes" id="UP000078542"/>
    </source>
</evidence>
<dbReference type="STRING" id="456900.A0A151INE6"/>
<sequence length="147" mass="16773">MEVEFGGGVAKEDILARLKAWRNDLQAKPSYSELAAGAKGDVNYKFRVCITIIMCTVKNRQVTEKIYLRVKNDVPEDGKRKRYRQRMRVRRRNEHMARRDDGIMDHDTDGDGAINLSTSQRPSAATTPNGDTPTYGQDQQDNDQVRN</sequence>
<keyword evidence="3" id="KW-1185">Reference proteome</keyword>
<dbReference type="AlphaFoldDB" id="A0A151INE6"/>
<dbReference type="Proteomes" id="UP000078542">
    <property type="component" value="Unassembled WGS sequence"/>
</dbReference>
<feature type="region of interest" description="Disordered" evidence="1">
    <location>
        <begin position="77"/>
        <end position="147"/>
    </location>
</feature>
<accession>A0A151INE6</accession>
<dbReference type="EMBL" id="KQ976933">
    <property type="protein sequence ID" value="KYN06997.1"/>
    <property type="molecule type" value="Genomic_DNA"/>
</dbReference>
<evidence type="ECO:0000256" key="1">
    <source>
        <dbReference type="SAM" id="MobiDB-lite"/>
    </source>
</evidence>
<reference evidence="2 3" key="1">
    <citation type="submission" date="2016-03" db="EMBL/GenBank/DDBJ databases">
        <title>Cyphomyrmex costatus WGS genome.</title>
        <authorList>
            <person name="Nygaard S."/>
            <person name="Hu H."/>
            <person name="Boomsma J."/>
            <person name="Zhang G."/>
        </authorList>
    </citation>
    <scope>NUCLEOTIDE SEQUENCE [LARGE SCALE GENOMIC DNA]</scope>
    <source>
        <strain evidence="2">MS0001</strain>
        <tissue evidence="2">Whole body</tissue>
    </source>
</reference>
<name>A0A151INE6_9HYME</name>
<feature type="compositionally biased region" description="Basic residues" evidence="1">
    <location>
        <begin position="80"/>
        <end position="93"/>
    </location>
</feature>
<organism evidence="2 3">
    <name type="scientific">Cyphomyrmex costatus</name>
    <dbReference type="NCBI Taxonomy" id="456900"/>
    <lineage>
        <taxon>Eukaryota</taxon>
        <taxon>Metazoa</taxon>
        <taxon>Ecdysozoa</taxon>
        <taxon>Arthropoda</taxon>
        <taxon>Hexapoda</taxon>
        <taxon>Insecta</taxon>
        <taxon>Pterygota</taxon>
        <taxon>Neoptera</taxon>
        <taxon>Endopterygota</taxon>
        <taxon>Hymenoptera</taxon>
        <taxon>Apocrita</taxon>
        <taxon>Aculeata</taxon>
        <taxon>Formicoidea</taxon>
        <taxon>Formicidae</taxon>
        <taxon>Myrmicinae</taxon>
        <taxon>Cyphomyrmex</taxon>
    </lineage>
</organism>